<sequence>MKNTKVSKVMLSTLVTGGLVFISLVFNVTGYEVEAPNITKGETQIELPSSALVPTFKSPEQSAKEIKAEGEKLQYEREERVRIEHEKARLAEEARLAKIEAERKAKEEAERKAREEAECKRQAMLQRRREIARQKQIAYQKQQTNAQPQKQALATNGVAFNGSYYTPYCNGCSGVTATGYDVRSSIYVDGMRVIAVDPRVIPLYSIVEVSTPFEKFRAIALDTGGAIKGHKVDILVADKQTAYNLGRHTVYVKVIRNGK</sequence>
<name>A0ABV1MY62_9BACI</name>
<dbReference type="InterPro" id="IPR059180">
    <property type="entry name" value="3D_YorM"/>
</dbReference>
<dbReference type="InterPro" id="IPR010611">
    <property type="entry name" value="3D_dom"/>
</dbReference>
<organism evidence="4 5">
    <name type="scientific">Lysinibacillus zambalensis</name>
    <dbReference type="NCBI Taxonomy" id="3160866"/>
    <lineage>
        <taxon>Bacteria</taxon>
        <taxon>Bacillati</taxon>
        <taxon>Bacillota</taxon>
        <taxon>Bacilli</taxon>
        <taxon>Bacillales</taxon>
        <taxon>Bacillaceae</taxon>
        <taxon>Lysinibacillus</taxon>
    </lineage>
</organism>
<dbReference type="RefSeq" id="WP_349660964.1">
    <property type="nucleotide sequence ID" value="NZ_JBEGDG010000015.1"/>
</dbReference>
<dbReference type="Proteomes" id="UP001478862">
    <property type="component" value="Unassembled WGS sequence"/>
</dbReference>
<keyword evidence="5" id="KW-1185">Reference proteome</keyword>
<evidence type="ECO:0000259" key="3">
    <source>
        <dbReference type="Pfam" id="PF06725"/>
    </source>
</evidence>
<dbReference type="InterPro" id="IPR051933">
    <property type="entry name" value="Resuscitation_pf_RpfB"/>
</dbReference>
<keyword evidence="1" id="KW-0732">Signal</keyword>
<proteinExistence type="predicted"/>
<dbReference type="PANTHER" id="PTHR39160">
    <property type="entry name" value="CELL WALL-BINDING PROTEIN YOCH"/>
    <property type="match status" value="1"/>
</dbReference>
<evidence type="ECO:0000313" key="4">
    <source>
        <dbReference type="EMBL" id="MEQ6356519.1"/>
    </source>
</evidence>
<dbReference type="Pfam" id="PF06725">
    <property type="entry name" value="3D"/>
    <property type="match status" value="1"/>
</dbReference>
<keyword evidence="2" id="KW-0175">Coiled coil</keyword>
<dbReference type="InterPro" id="IPR036908">
    <property type="entry name" value="RlpA-like_sf"/>
</dbReference>
<accession>A0ABV1MY62</accession>
<dbReference type="SUPFAM" id="SSF50685">
    <property type="entry name" value="Barwin-like endoglucanases"/>
    <property type="match status" value="1"/>
</dbReference>
<evidence type="ECO:0000313" key="5">
    <source>
        <dbReference type="Proteomes" id="UP001478862"/>
    </source>
</evidence>
<feature type="coiled-coil region" evidence="2">
    <location>
        <begin position="73"/>
        <end position="134"/>
    </location>
</feature>
<protein>
    <submittedName>
        <fullName evidence="4">3D domain-containing protein</fullName>
    </submittedName>
</protein>
<dbReference type="CDD" id="cd14667">
    <property type="entry name" value="3D_containing_proteins"/>
    <property type="match status" value="1"/>
</dbReference>
<dbReference type="EMBL" id="JBEGDG010000015">
    <property type="protein sequence ID" value="MEQ6356519.1"/>
    <property type="molecule type" value="Genomic_DNA"/>
</dbReference>
<dbReference type="Gene3D" id="2.40.40.10">
    <property type="entry name" value="RlpA-like domain"/>
    <property type="match status" value="1"/>
</dbReference>
<reference evidence="4 5" key="1">
    <citation type="submission" date="2024-06" db="EMBL/GenBank/DDBJ databases">
        <title>Lysinibacillus zambalefons sp. nov., a Novel Firmicute Isolated from the Poon Bato Zambales Hyperalkaline Spring.</title>
        <authorList>
            <person name="Aja J.A."/>
            <person name="Lazaro J.E.H."/>
            <person name="Llorin L.D."/>
            <person name="Lim K.R."/>
            <person name="Teodosio J."/>
            <person name="Dalisay D.S."/>
        </authorList>
    </citation>
    <scope>NUCLEOTIDE SEQUENCE [LARGE SCALE GENOMIC DNA]</scope>
    <source>
        <strain evidence="4 5">M3</strain>
    </source>
</reference>
<comment type="caution">
    <text evidence="4">The sequence shown here is derived from an EMBL/GenBank/DDBJ whole genome shotgun (WGS) entry which is preliminary data.</text>
</comment>
<evidence type="ECO:0000256" key="2">
    <source>
        <dbReference type="SAM" id="Coils"/>
    </source>
</evidence>
<gene>
    <name evidence="4" type="ORF">ABNX05_18000</name>
</gene>
<feature type="domain" description="3D" evidence="3">
    <location>
        <begin position="192"/>
        <end position="255"/>
    </location>
</feature>
<dbReference type="PANTHER" id="PTHR39160:SF6">
    <property type="entry name" value="CELL WALL-BINDING PROTEIN YOCH"/>
    <property type="match status" value="1"/>
</dbReference>
<evidence type="ECO:0000256" key="1">
    <source>
        <dbReference type="ARBA" id="ARBA00022729"/>
    </source>
</evidence>